<evidence type="ECO:0000313" key="2">
    <source>
        <dbReference type="EnsemblPlants" id="OBART09G16030.1"/>
    </source>
</evidence>
<feature type="compositionally biased region" description="Basic and acidic residues" evidence="1">
    <location>
        <begin position="32"/>
        <end position="45"/>
    </location>
</feature>
<dbReference type="PaxDb" id="65489-OBART09G16030.1"/>
<organism evidence="2">
    <name type="scientific">Oryza barthii</name>
    <dbReference type="NCBI Taxonomy" id="65489"/>
    <lineage>
        <taxon>Eukaryota</taxon>
        <taxon>Viridiplantae</taxon>
        <taxon>Streptophyta</taxon>
        <taxon>Embryophyta</taxon>
        <taxon>Tracheophyta</taxon>
        <taxon>Spermatophyta</taxon>
        <taxon>Magnoliopsida</taxon>
        <taxon>Liliopsida</taxon>
        <taxon>Poales</taxon>
        <taxon>Poaceae</taxon>
        <taxon>BOP clade</taxon>
        <taxon>Oryzoideae</taxon>
        <taxon>Oryzeae</taxon>
        <taxon>Oryzinae</taxon>
        <taxon>Oryza</taxon>
    </lineage>
</organism>
<dbReference type="Proteomes" id="UP000026960">
    <property type="component" value="Chromosome 9"/>
</dbReference>
<feature type="compositionally biased region" description="Polar residues" evidence="1">
    <location>
        <begin position="13"/>
        <end position="28"/>
    </location>
</feature>
<protein>
    <submittedName>
        <fullName evidence="2">Uncharacterized protein</fullName>
    </submittedName>
</protein>
<evidence type="ECO:0000313" key="3">
    <source>
        <dbReference type="Proteomes" id="UP000026960"/>
    </source>
</evidence>
<keyword evidence="3" id="KW-1185">Reference proteome</keyword>
<dbReference type="EnsemblPlants" id="OBART09G16030.1">
    <property type="protein sequence ID" value="OBART09G16030.1"/>
    <property type="gene ID" value="OBART09G16030"/>
</dbReference>
<evidence type="ECO:0000256" key="1">
    <source>
        <dbReference type="SAM" id="MobiDB-lite"/>
    </source>
</evidence>
<reference evidence="2" key="2">
    <citation type="submission" date="2015-03" db="UniProtKB">
        <authorList>
            <consortium name="EnsemblPlants"/>
        </authorList>
    </citation>
    <scope>IDENTIFICATION</scope>
</reference>
<dbReference type="Gramene" id="OBART09G16030.1">
    <property type="protein sequence ID" value="OBART09G16030.1"/>
    <property type="gene ID" value="OBART09G16030"/>
</dbReference>
<proteinExistence type="predicted"/>
<accession>A0A0D3H8S7</accession>
<dbReference type="HOGENOM" id="CLU_2744031_0_0_1"/>
<reference evidence="2" key="1">
    <citation type="journal article" date="2009" name="Rice">
        <title>De Novo Next Generation Sequencing of Plant Genomes.</title>
        <authorList>
            <person name="Rounsley S."/>
            <person name="Marri P.R."/>
            <person name="Yu Y."/>
            <person name="He R."/>
            <person name="Sisneros N."/>
            <person name="Goicoechea J.L."/>
            <person name="Lee S.J."/>
            <person name="Angelova A."/>
            <person name="Kudrna D."/>
            <person name="Luo M."/>
            <person name="Affourtit J."/>
            <person name="Desany B."/>
            <person name="Knight J."/>
            <person name="Niazi F."/>
            <person name="Egholm M."/>
            <person name="Wing R.A."/>
        </authorList>
    </citation>
    <scope>NUCLEOTIDE SEQUENCE [LARGE SCALE GENOMIC DNA]</scope>
    <source>
        <strain evidence="2">cv. IRGC 105608</strain>
    </source>
</reference>
<name>A0A0D3H8S7_9ORYZ</name>
<feature type="compositionally biased region" description="Basic and acidic residues" evidence="1">
    <location>
        <begin position="1"/>
        <end position="11"/>
    </location>
</feature>
<dbReference type="AlphaFoldDB" id="A0A0D3H8S7"/>
<feature type="region of interest" description="Disordered" evidence="1">
    <location>
        <begin position="1"/>
        <end position="54"/>
    </location>
</feature>
<sequence length="71" mass="7793">MRPRDPPERRPTAAQSRGANATSSSESPVDSRGSRRSGDLSDSGRRWVGPPRLSELPTDKWVRLFLTVGST</sequence>